<dbReference type="EMBL" id="CP054836">
    <property type="protein sequence ID" value="QKV18034.1"/>
    <property type="molecule type" value="Genomic_DNA"/>
</dbReference>
<proteinExistence type="predicted"/>
<evidence type="ECO:0000256" key="2">
    <source>
        <dbReference type="ARBA" id="ARBA00022475"/>
    </source>
</evidence>
<protein>
    <submittedName>
        <fullName evidence="10">Glycosyltransferase family 39 protein</fullName>
    </submittedName>
</protein>
<dbReference type="GO" id="GO:0009103">
    <property type="term" value="P:lipopolysaccharide biosynthetic process"/>
    <property type="evidence" value="ECO:0007669"/>
    <property type="project" value="UniProtKB-ARBA"/>
</dbReference>
<evidence type="ECO:0000256" key="1">
    <source>
        <dbReference type="ARBA" id="ARBA00004651"/>
    </source>
</evidence>
<evidence type="ECO:0000256" key="3">
    <source>
        <dbReference type="ARBA" id="ARBA00022676"/>
    </source>
</evidence>
<evidence type="ECO:0000256" key="7">
    <source>
        <dbReference type="ARBA" id="ARBA00023136"/>
    </source>
</evidence>
<feature type="transmembrane region" description="Helical" evidence="8">
    <location>
        <begin position="77"/>
        <end position="95"/>
    </location>
</feature>
<dbReference type="GO" id="GO:0005886">
    <property type="term" value="C:plasma membrane"/>
    <property type="evidence" value="ECO:0007669"/>
    <property type="project" value="UniProtKB-SubCell"/>
</dbReference>
<evidence type="ECO:0000313" key="11">
    <source>
        <dbReference type="Proteomes" id="UP000509367"/>
    </source>
</evidence>
<feature type="transmembrane region" description="Helical" evidence="8">
    <location>
        <begin position="107"/>
        <end position="125"/>
    </location>
</feature>
<dbReference type="PANTHER" id="PTHR33908">
    <property type="entry name" value="MANNOSYLTRANSFERASE YKCB-RELATED"/>
    <property type="match status" value="1"/>
</dbReference>
<dbReference type="PANTHER" id="PTHR33908:SF9">
    <property type="entry name" value="BLL5595 PROTEIN"/>
    <property type="match status" value="1"/>
</dbReference>
<keyword evidence="6 8" id="KW-1133">Transmembrane helix</keyword>
<dbReference type="KEGG" id="orm:HTY61_05930"/>
<keyword evidence="11" id="KW-1185">Reference proteome</keyword>
<keyword evidence="4 10" id="KW-0808">Transferase</keyword>
<evidence type="ECO:0000256" key="5">
    <source>
        <dbReference type="ARBA" id="ARBA00022692"/>
    </source>
</evidence>
<keyword evidence="7 8" id="KW-0472">Membrane</keyword>
<evidence type="ECO:0000256" key="8">
    <source>
        <dbReference type="SAM" id="Phobius"/>
    </source>
</evidence>
<dbReference type="RefSeq" id="WP_175275930.1">
    <property type="nucleotide sequence ID" value="NZ_CP054836.1"/>
</dbReference>
<feature type="domain" description="Glycosyltransferase RgtA/B/C/D-like" evidence="9">
    <location>
        <begin position="56"/>
        <end position="216"/>
    </location>
</feature>
<feature type="transmembrane region" description="Helical" evidence="8">
    <location>
        <begin position="291"/>
        <end position="312"/>
    </location>
</feature>
<comment type="subcellular location">
    <subcellularLocation>
        <location evidence="1">Cell membrane</location>
        <topology evidence="1">Multi-pass membrane protein</topology>
    </subcellularLocation>
</comment>
<feature type="transmembrane region" description="Helical" evidence="8">
    <location>
        <begin position="159"/>
        <end position="186"/>
    </location>
</feature>
<organism evidence="10 11">
    <name type="scientific">Oricola thermophila</name>
    <dbReference type="NCBI Taxonomy" id="2742145"/>
    <lineage>
        <taxon>Bacteria</taxon>
        <taxon>Pseudomonadati</taxon>
        <taxon>Pseudomonadota</taxon>
        <taxon>Alphaproteobacteria</taxon>
        <taxon>Hyphomicrobiales</taxon>
        <taxon>Ahrensiaceae</taxon>
        <taxon>Oricola</taxon>
    </lineage>
</organism>
<feature type="transmembrane region" description="Helical" evidence="8">
    <location>
        <begin position="198"/>
        <end position="218"/>
    </location>
</feature>
<feature type="transmembrane region" description="Helical" evidence="8">
    <location>
        <begin position="346"/>
        <end position="364"/>
    </location>
</feature>
<keyword evidence="3" id="KW-0328">Glycosyltransferase</keyword>
<evidence type="ECO:0000256" key="4">
    <source>
        <dbReference type="ARBA" id="ARBA00022679"/>
    </source>
</evidence>
<evidence type="ECO:0000259" key="9">
    <source>
        <dbReference type="Pfam" id="PF13231"/>
    </source>
</evidence>
<dbReference type="Proteomes" id="UP000509367">
    <property type="component" value="Chromosome"/>
</dbReference>
<evidence type="ECO:0000256" key="6">
    <source>
        <dbReference type="ARBA" id="ARBA00022989"/>
    </source>
</evidence>
<keyword evidence="5 8" id="KW-0812">Transmembrane</keyword>
<evidence type="ECO:0000313" key="10">
    <source>
        <dbReference type="EMBL" id="QKV18034.1"/>
    </source>
</evidence>
<name>A0A6N1VAR1_9HYPH</name>
<sequence length="494" mass="56050">MSTASSRVPSLAWLLVLAIFLFWAVYAQWSRYNLDMYGDMLENYVWGIRWQLGNDKHPPLFGWITAAWFELFPRTNLSYRFLSAVNLAVSYVVMLQIARRYLNRRQLVLAVAVALALPMLGFLALKYNANAAMLPFWGLAFLAYLRVMERERPIDAFQLGLWSALAMLAKYHSAVLLLALVIHSLVDPAVRRLWRGKLPLITLAVFAIVLLPHVIWLFENRFSTFHFAVAEQGVRTFANVAYYQIEFFVAQIGYALPGLAAMSFYRRWRDGYPLFDWRQFMTLADSPGGRALLAAGLLPVPLTMFLGIIFWVPLTSNWSLPFFIFAPVLLVMLMPADLADRHPRTAPVFVAVFMACLLGLSPFIRNVTLAEGRLFSDTPVADLARKAELLWKENTNGTLKYVGGDRYLSYGMAFYSSFRPMAIEGDRFDVHKWIDTGDLEAHGHMILCLTERCVKRTLAREPDAVRARVSAPPPPGSARKTDFEATVFMHIPGS</sequence>
<dbReference type="InterPro" id="IPR038731">
    <property type="entry name" value="RgtA/B/C-like"/>
</dbReference>
<dbReference type="Pfam" id="PF13231">
    <property type="entry name" value="PMT_2"/>
    <property type="match status" value="1"/>
</dbReference>
<dbReference type="InterPro" id="IPR050297">
    <property type="entry name" value="LipidA_mod_glycosyltrf_83"/>
</dbReference>
<gene>
    <name evidence="10" type="ORF">HTY61_05930</name>
</gene>
<reference evidence="10 11" key="1">
    <citation type="submission" date="2020-06" db="EMBL/GenBank/DDBJ databases">
        <title>Oricola thermophila sp. nov. isolated from a tidal sediments.</title>
        <authorList>
            <person name="Kwon K.K."/>
            <person name="Yang S.-H."/>
            <person name="Park M.-J."/>
        </authorList>
    </citation>
    <scope>NUCLEOTIDE SEQUENCE [LARGE SCALE GENOMIC DNA]</scope>
    <source>
        <strain evidence="10 11">MEBiC13590</strain>
    </source>
</reference>
<dbReference type="AlphaFoldDB" id="A0A6N1VAR1"/>
<feature type="transmembrane region" description="Helical" evidence="8">
    <location>
        <begin position="318"/>
        <end position="339"/>
    </location>
</feature>
<accession>A0A6N1VAR1</accession>
<feature type="transmembrane region" description="Helical" evidence="8">
    <location>
        <begin position="131"/>
        <end position="147"/>
    </location>
</feature>
<dbReference type="GO" id="GO:0016763">
    <property type="term" value="F:pentosyltransferase activity"/>
    <property type="evidence" value="ECO:0007669"/>
    <property type="project" value="TreeGrafter"/>
</dbReference>
<keyword evidence="2" id="KW-1003">Cell membrane</keyword>